<evidence type="ECO:0000313" key="1">
    <source>
        <dbReference type="EMBL" id="KAF2580246.1"/>
    </source>
</evidence>
<sequence length="69" mass="7834">MNHRIKKSRKRIVANRRGMELIVAEIYRAESRTVSGREQAVCRAEPVSVESWNGLRSRAGIGNALYMGF</sequence>
<dbReference type="AlphaFoldDB" id="A0A8S9JFU0"/>
<gene>
    <name evidence="1" type="ORF">F2Q68_00006147</name>
</gene>
<protein>
    <submittedName>
        <fullName evidence="1">Uncharacterized protein</fullName>
    </submittedName>
</protein>
<name>A0A8S9JFU0_BRACR</name>
<dbReference type="Proteomes" id="UP000712281">
    <property type="component" value="Unassembled WGS sequence"/>
</dbReference>
<accession>A0A8S9JFU0</accession>
<organism evidence="1 2">
    <name type="scientific">Brassica cretica</name>
    <name type="common">Mustard</name>
    <dbReference type="NCBI Taxonomy" id="69181"/>
    <lineage>
        <taxon>Eukaryota</taxon>
        <taxon>Viridiplantae</taxon>
        <taxon>Streptophyta</taxon>
        <taxon>Embryophyta</taxon>
        <taxon>Tracheophyta</taxon>
        <taxon>Spermatophyta</taxon>
        <taxon>Magnoliopsida</taxon>
        <taxon>eudicotyledons</taxon>
        <taxon>Gunneridae</taxon>
        <taxon>Pentapetalae</taxon>
        <taxon>rosids</taxon>
        <taxon>malvids</taxon>
        <taxon>Brassicales</taxon>
        <taxon>Brassicaceae</taxon>
        <taxon>Brassiceae</taxon>
        <taxon>Brassica</taxon>
    </lineage>
</organism>
<proteinExistence type="predicted"/>
<dbReference type="EMBL" id="QGKW02001660">
    <property type="protein sequence ID" value="KAF2580246.1"/>
    <property type="molecule type" value="Genomic_DNA"/>
</dbReference>
<reference evidence="1" key="1">
    <citation type="submission" date="2019-12" db="EMBL/GenBank/DDBJ databases">
        <title>Genome sequencing and annotation of Brassica cretica.</title>
        <authorList>
            <person name="Studholme D.J."/>
            <person name="Sarris P.F."/>
        </authorList>
    </citation>
    <scope>NUCLEOTIDE SEQUENCE</scope>
    <source>
        <strain evidence="1">PFS-001/15</strain>
        <tissue evidence="1">Leaf</tissue>
    </source>
</reference>
<evidence type="ECO:0000313" key="2">
    <source>
        <dbReference type="Proteomes" id="UP000712281"/>
    </source>
</evidence>
<comment type="caution">
    <text evidence="1">The sequence shown here is derived from an EMBL/GenBank/DDBJ whole genome shotgun (WGS) entry which is preliminary data.</text>
</comment>